<comment type="caution">
    <text evidence="2">The sequence shown here is derived from an EMBL/GenBank/DDBJ whole genome shotgun (WGS) entry which is preliminary data.</text>
</comment>
<dbReference type="EMBL" id="LJSK01000003">
    <property type="protein sequence ID" value="KPI90655.1"/>
    <property type="molecule type" value="Genomic_DNA"/>
</dbReference>
<feature type="compositionally biased region" description="Low complexity" evidence="1">
    <location>
        <begin position="122"/>
        <end position="133"/>
    </location>
</feature>
<sequence>MATSSKALLPSNLMDKCTRQPFSVAMQPSSRRFARRRSRPLHPHIKAMPVYSAPRHPSTAQTDASLPMMDKPTASTYKEHCTTCTVDADVGAAEMCCTNSNPATSRVSELLSANEGDRAEARAAAAPGSARVAHTPPHSSTRASIDRSPAQPELRAATLRGPPLVSDTLTCEDEERRSDEDEVLYAALPFASPAPRAPLAREVRHSLLCRYSPYEEDIGAGAMVEVDGGRLEVVCQRGRSPLCVCAASCGVRRADTVTSAEDVRVSPWKRRRLEESVDSRKPFTARPVNGVHTIRRDLPFRSAVLHSQRSTQQPPLSRLGTHASSCGDKNKGVRTPEDSPDTREYDDVDAALAYTSSSENSESESADRRSDKWAVKRPLSGTHWRSSCARRHLSPPFPLREFKLQANYIGARNNVDASERSVARMVQTLWSPSLSLSAALPFLRRDVKYASASISASPSAPTKADRLHRQREIDVLLEYAHLCAPQRQAAPHAKRRERTGDTATAELDRPWAEVMRASFAFYAAHTD</sequence>
<dbReference type="OrthoDB" id="10688376at2759"/>
<dbReference type="OMA" id="THASSCG"/>
<evidence type="ECO:0000313" key="2">
    <source>
        <dbReference type="EMBL" id="KPI90655.1"/>
    </source>
</evidence>
<feature type="compositionally biased region" description="Basic and acidic residues" evidence="1">
    <location>
        <begin position="328"/>
        <end position="345"/>
    </location>
</feature>
<gene>
    <name evidence="2" type="ORF">ABL78_0251</name>
</gene>
<evidence type="ECO:0000313" key="3">
    <source>
        <dbReference type="Proteomes" id="UP000038009"/>
    </source>
</evidence>
<accession>A0A0N1IMT9</accession>
<feature type="region of interest" description="Disordered" evidence="1">
    <location>
        <begin position="305"/>
        <end position="375"/>
    </location>
</feature>
<dbReference type="AlphaFoldDB" id="A0A0N1IMT9"/>
<name>A0A0N1IMT9_LEPSE</name>
<keyword evidence="3" id="KW-1185">Reference proteome</keyword>
<feature type="compositionally biased region" description="Basic and acidic residues" evidence="1">
    <location>
        <begin position="365"/>
        <end position="374"/>
    </location>
</feature>
<reference evidence="2 3" key="1">
    <citation type="journal article" date="2015" name="PLoS Pathog.">
        <title>Leptomonas seymouri: Adaptations to the Dixenous Life Cycle Analyzed by Genome Sequencing, Transcriptome Profiling and Co-infection with Leishmania donovani.</title>
        <authorList>
            <person name="Kraeva N."/>
            <person name="Butenko A."/>
            <person name="Hlavacova J."/>
            <person name="Kostygov A."/>
            <person name="Myskova J."/>
            <person name="Grybchuk D."/>
            <person name="Lestinova T."/>
            <person name="Votypka J."/>
            <person name="Volf P."/>
            <person name="Opperdoes F."/>
            <person name="Flegontov P."/>
            <person name="Lukes J."/>
            <person name="Yurchenko V."/>
        </authorList>
    </citation>
    <scope>NUCLEOTIDE SEQUENCE [LARGE SCALE GENOMIC DNA]</scope>
    <source>
        <strain evidence="2 3">ATCC 30220</strain>
    </source>
</reference>
<evidence type="ECO:0000256" key="1">
    <source>
        <dbReference type="SAM" id="MobiDB-lite"/>
    </source>
</evidence>
<dbReference type="VEuPathDB" id="TriTrypDB:Lsey_0003_0480"/>
<protein>
    <submittedName>
        <fullName evidence="2">Uncharacterized protein</fullName>
    </submittedName>
</protein>
<proteinExistence type="predicted"/>
<feature type="compositionally biased region" description="Polar residues" evidence="1">
    <location>
        <begin position="305"/>
        <end position="315"/>
    </location>
</feature>
<feature type="region of interest" description="Disordered" evidence="1">
    <location>
        <begin position="112"/>
        <end position="166"/>
    </location>
</feature>
<dbReference type="Proteomes" id="UP000038009">
    <property type="component" value="Unassembled WGS sequence"/>
</dbReference>
<organism evidence="2 3">
    <name type="scientific">Leptomonas seymouri</name>
    <dbReference type="NCBI Taxonomy" id="5684"/>
    <lineage>
        <taxon>Eukaryota</taxon>
        <taxon>Discoba</taxon>
        <taxon>Euglenozoa</taxon>
        <taxon>Kinetoplastea</taxon>
        <taxon>Metakinetoplastina</taxon>
        <taxon>Trypanosomatida</taxon>
        <taxon>Trypanosomatidae</taxon>
        <taxon>Leishmaniinae</taxon>
        <taxon>Leptomonas</taxon>
    </lineage>
</organism>